<dbReference type="Pfam" id="PF20231">
    <property type="entry name" value="DUF6589"/>
    <property type="match status" value="1"/>
</dbReference>
<evidence type="ECO:0000256" key="1">
    <source>
        <dbReference type="SAM" id="MobiDB-lite"/>
    </source>
</evidence>
<dbReference type="OrthoDB" id="3019291at2759"/>
<dbReference type="EMBL" id="JADNRY010000091">
    <property type="protein sequence ID" value="KAF9066187.1"/>
    <property type="molecule type" value="Genomic_DNA"/>
</dbReference>
<evidence type="ECO:0000313" key="3">
    <source>
        <dbReference type="EMBL" id="KAF9066187.1"/>
    </source>
</evidence>
<dbReference type="AlphaFoldDB" id="A0A9P5PN57"/>
<reference evidence="3" key="1">
    <citation type="submission" date="2020-11" db="EMBL/GenBank/DDBJ databases">
        <authorList>
            <consortium name="DOE Joint Genome Institute"/>
            <person name="Ahrendt S."/>
            <person name="Riley R."/>
            <person name="Andreopoulos W."/>
            <person name="Labutti K."/>
            <person name="Pangilinan J."/>
            <person name="Ruiz-Duenas F.J."/>
            <person name="Barrasa J.M."/>
            <person name="Sanchez-Garcia M."/>
            <person name="Camarero S."/>
            <person name="Miyauchi S."/>
            <person name="Serrano A."/>
            <person name="Linde D."/>
            <person name="Babiker R."/>
            <person name="Drula E."/>
            <person name="Ayuso-Fernandez I."/>
            <person name="Pacheco R."/>
            <person name="Padilla G."/>
            <person name="Ferreira P."/>
            <person name="Barriuso J."/>
            <person name="Kellner H."/>
            <person name="Castanera R."/>
            <person name="Alfaro M."/>
            <person name="Ramirez L."/>
            <person name="Pisabarro A.G."/>
            <person name="Kuo A."/>
            <person name="Tritt A."/>
            <person name="Lipzen A."/>
            <person name="He G."/>
            <person name="Yan M."/>
            <person name="Ng V."/>
            <person name="Cullen D."/>
            <person name="Martin F."/>
            <person name="Rosso M.-N."/>
            <person name="Henrissat B."/>
            <person name="Hibbett D."/>
            <person name="Martinez A.T."/>
            <person name="Grigoriev I.V."/>
        </authorList>
    </citation>
    <scope>NUCLEOTIDE SEQUENCE</scope>
    <source>
        <strain evidence="3">AH 40177</strain>
    </source>
</reference>
<protein>
    <recommendedName>
        <fullName evidence="2">DUF6589 domain-containing protein</fullName>
    </recommendedName>
</protein>
<feature type="compositionally biased region" description="Low complexity" evidence="1">
    <location>
        <begin position="959"/>
        <end position="976"/>
    </location>
</feature>
<comment type="caution">
    <text evidence="3">The sequence shown here is derived from an EMBL/GenBank/DDBJ whole genome shotgun (WGS) entry which is preliminary data.</text>
</comment>
<feature type="domain" description="DUF6589" evidence="2">
    <location>
        <begin position="482"/>
        <end position="873"/>
    </location>
</feature>
<keyword evidence="4" id="KW-1185">Reference proteome</keyword>
<dbReference type="InterPro" id="IPR046496">
    <property type="entry name" value="DUF6589"/>
</dbReference>
<feature type="region of interest" description="Disordered" evidence="1">
    <location>
        <begin position="924"/>
        <end position="1009"/>
    </location>
</feature>
<feature type="compositionally biased region" description="Acidic residues" evidence="1">
    <location>
        <begin position="989"/>
        <end position="998"/>
    </location>
</feature>
<accession>A0A9P5PN57</accession>
<gene>
    <name evidence="3" type="ORF">BDP27DRAFT_1546360</name>
</gene>
<evidence type="ECO:0000259" key="2">
    <source>
        <dbReference type="Pfam" id="PF20231"/>
    </source>
</evidence>
<organism evidence="3 4">
    <name type="scientific">Rhodocollybia butyracea</name>
    <dbReference type="NCBI Taxonomy" id="206335"/>
    <lineage>
        <taxon>Eukaryota</taxon>
        <taxon>Fungi</taxon>
        <taxon>Dikarya</taxon>
        <taxon>Basidiomycota</taxon>
        <taxon>Agaricomycotina</taxon>
        <taxon>Agaricomycetes</taxon>
        <taxon>Agaricomycetidae</taxon>
        <taxon>Agaricales</taxon>
        <taxon>Marasmiineae</taxon>
        <taxon>Omphalotaceae</taxon>
        <taxon>Rhodocollybia</taxon>
    </lineage>
</organism>
<feature type="compositionally biased region" description="Pro residues" evidence="1">
    <location>
        <begin position="941"/>
        <end position="951"/>
    </location>
</feature>
<evidence type="ECO:0000313" key="4">
    <source>
        <dbReference type="Proteomes" id="UP000772434"/>
    </source>
</evidence>
<sequence length="1009" mass="113160">MSTKYHHNKTGKLKPRRKWLAAADASPVILQPISDASKYSISPASRRYQPYSSSRVQSDSSDVLIQPQNFSSISGSRQNKRPSLSITIPQVPTYSSSPETPATLVDPPTSPRFAFPLASPFITPSISQSTAYHPQHLFSSAFVIPCVEGWRHRSKKLSAEEILKEGLDNVAKTLVQILSTFGSVGDFLMLLFWSREKKKDLDHRQIGHQKVVARLLSGRNKVKVAHIIDAIYNHRDAQPSWRSPRVEEQKLAFSLTKDPTSIGFARPALKAWAAQICAAEAHRDMKIFIRHDPDHPEYAPAVLSLKDISWSEHTVFLFNFFKHILVPHKDGKPVERIRRPREMCIIASLTPLINGHNMRINGYFSLAFGIHLFSCQAHTDLKHLAPQIGLAVHDATIRRAIKAMTEKARVEMKRIAIEAAANGDVVQGLGIDNIQRHAQVYEGGALRQSVMKTGTYGCEIQFQGVPPGAWDLNDYLTRVIANKRSEMTVDSLWRDIDWNHYNESMVLYCIKMLAEEIHVLSSHVKTVTDRFHSEPMAIHRLPDDFRTSIQPLGSNAENEPETQGMKRAIDDFNSQIGYPHNAAETLLEWVGGDGETLQNKILTPEGWHVRSTGINAISENHFGPANSSDPSSLSMLFHAIGLKRPPNLKKVDFYPTTKGCKVVWTSMILDCWRIILNTDDLELYFNNLATKAGLPTFDFLFSTAQTLIWQYVCSAAYHRVLSLEAQDGVRNSTLKAEQVESEKAFQDPEDFDEHAIKAGDVGRVMQLLKIWIFMFAGSKHPKYMTYLLELHCLLTYESSDALRIAILNNYLVKFGLEAQERDLMIEHHIFKLEDMVSRAGGEFNGPFYRDIIAPNVDNMTRLNRSLMLAFELENEVQFFRPTRTYHRIASESLSDGYTKLGTGGKIASFIEETSCKAKFTEAIQNKKKQTDSNDTNMRSPIPSPVPSPPPSTNKENDDSGSNSESSSSRSSSSDDGAAITDIQTQPDNSAEEDKDDTSESASDKDMVGG</sequence>
<proteinExistence type="predicted"/>
<dbReference type="Proteomes" id="UP000772434">
    <property type="component" value="Unassembled WGS sequence"/>
</dbReference>
<name>A0A9P5PN57_9AGAR</name>